<keyword evidence="4 7" id="KW-0812">Transmembrane</keyword>
<feature type="transmembrane region" description="Helical" evidence="7">
    <location>
        <begin position="123"/>
        <end position="144"/>
    </location>
</feature>
<dbReference type="RefSeq" id="WP_117284070.1">
    <property type="nucleotide sequence ID" value="NZ_JAMTCE010000007.1"/>
</dbReference>
<feature type="transmembrane region" description="Helical" evidence="7">
    <location>
        <begin position="90"/>
        <end position="111"/>
    </location>
</feature>
<dbReference type="Gene3D" id="1.20.1630.10">
    <property type="entry name" value="Formate dehydrogenase/DMSO reductase domain"/>
    <property type="match status" value="1"/>
</dbReference>
<evidence type="ECO:0000256" key="2">
    <source>
        <dbReference type="ARBA" id="ARBA00008929"/>
    </source>
</evidence>
<comment type="subcellular location">
    <subcellularLocation>
        <location evidence="1">Cell membrane</location>
        <topology evidence="1">Multi-pass membrane protein</topology>
    </subcellularLocation>
</comment>
<proteinExistence type="inferred from homology"/>
<organism evidence="8 9">
    <name type="scientific">Adlercreutzia equolifaciens subsp. celatus DSM 18785</name>
    <dbReference type="NCBI Taxonomy" id="1121021"/>
    <lineage>
        <taxon>Bacteria</taxon>
        <taxon>Bacillati</taxon>
        <taxon>Actinomycetota</taxon>
        <taxon>Coriobacteriia</taxon>
        <taxon>Eggerthellales</taxon>
        <taxon>Eggerthellaceae</taxon>
        <taxon>Adlercreutzia</taxon>
    </lineage>
</organism>
<evidence type="ECO:0000256" key="5">
    <source>
        <dbReference type="ARBA" id="ARBA00022989"/>
    </source>
</evidence>
<reference evidence="8 9" key="1">
    <citation type="journal article" date="2019" name="Microbiol. Resour. Announc.">
        <title>Draft Genome Sequences of Type Strains of Gordonibacter faecihominis, Paraeggerthella hongkongensis, Parvibacter caecicola,Slackia equolifaciens, Slackia faecicanis, and Slackia isoflavoniconvertens.</title>
        <authorList>
            <person name="Danylec N."/>
            <person name="Stoll D.A."/>
            <person name="Dotsch A."/>
            <person name="Huch M."/>
        </authorList>
    </citation>
    <scope>NUCLEOTIDE SEQUENCE [LARGE SCALE GENOMIC DNA]</scope>
    <source>
        <strain evidence="8 9">DSM 18785</strain>
    </source>
</reference>
<dbReference type="PANTHER" id="PTHR34856:SF2">
    <property type="entry name" value="PROTEIN NRFD"/>
    <property type="match status" value="1"/>
</dbReference>
<evidence type="ECO:0000313" key="8">
    <source>
        <dbReference type="EMBL" id="RNL38111.1"/>
    </source>
</evidence>
<evidence type="ECO:0000256" key="3">
    <source>
        <dbReference type="ARBA" id="ARBA00022475"/>
    </source>
</evidence>
<keyword evidence="5 7" id="KW-1133">Transmembrane helix</keyword>
<dbReference type="InterPro" id="IPR052049">
    <property type="entry name" value="Electron_transfer_protein"/>
</dbReference>
<keyword evidence="3" id="KW-1003">Cell membrane</keyword>
<feature type="transmembrane region" description="Helical" evidence="7">
    <location>
        <begin position="6"/>
        <end position="30"/>
    </location>
</feature>
<name>A0A3N0AT96_9ACTN</name>
<comment type="caution">
    <text evidence="8">The sequence shown here is derived from an EMBL/GenBank/DDBJ whole genome shotgun (WGS) entry which is preliminary data.</text>
</comment>
<comment type="similarity">
    <text evidence="2">Belongs to the NrfD family.</text>
</comment>
<gene>
    <name evidence="8" type="ORF">DMP10_05710</name>
</gene>
<evidence type="ECO:0000256" key="4">
    <source>
        <dbReference type="ARBA" id="ARBA00022692"/>
    </source>
</evidence>
<dbReference type="Proteomes" id="UP000278327">
    <property type="component" value="Unassembled WGS sequence"/>
</dbReference>
<feature type="transmembrane region" description="Helical" evidence="7">
    <location>
        <begin position="156"/>
        <end position="176"/>
    </location>
</feature>
<evidence type="ECO:0000256" key="1">
    <source>
        <dbReference type="ARBA" id="ARBA00004651"/>
    </source>
</evidence>
<dbReference type="PANTHER" id="PTHR34856">
    <property type="entry name" value="PROTEIN NRFD"/>
    <property type="match status" value="1"/>
</dbReference>
<feature type="transmembrane region" description="Helical" evidence="7">
    <location>
        <begin position="51"/>
        <end position="70"/>
    </location>
</feature>
<protein>
    <submittedName>
        <fullName evidence="8">Polysulfide reductase</fullName>
    </submittedName>
</protein>
<feature type="transmembrane region" description="Helical" evidence="7">
    <location>
        <begin position="197"/>
        <end position="216"/>
    </location>
</feature>
<sequence>MLGTFVVLYLFLGGAGAGALFVAAVWSLLFHRTVTRTFEQSRAFRALAGRLYLVGFGLLALSVFCLLIDLGSPHRFFLLFLRPTASLLSVGSFVLLATLLASGFLAAFHALGWSAPSWARKGLEVICAVLAAVLMVYTGLYLAWMEAVPLWNNAALPALFALSSFSSGAAIVLLLVPYARDWALLSGWVDGLHRVHLAALGLEFLALVAFVALAVVNPFAGPSLVRLVSPAGQGPWFIAGFVLGGIVVPFGAEAARPFTGRTAPVAAAEVLCLFGGLILRFCLVLAGSHWLG</sequence>
<keyword evidence="6 7" id="KW-0472">Membrane</keyword>
<feature type="transmembrane region" description="Helical" evidence="7">
    <location>
        <begin position="236"/>
        <end position="255"/>
    </location>
</feature>
<dbReference type="EMBL" id="QICA01000008">
    <property type="protein sequence ID" value="RNL38111.1"/>
    <property type="molecule type" value="Genomic_DNA"/>
</dbReference>
<evidence type="ECO:0000313" key="9">
    <source>
        <dbReference type="Proteomes" id="UP000278327"/>
    </source>
</evidence>
<keyword evidence="9" id="KW-1185">Reference proteome</keyword>
<dbReference type="InterPro" id="IPR005614">
    <property type="entry name" value="NrfD-like"/>
</dbReference>
<evidence type="ECO:0000256" key="6">
    <source>
        <dbReference type="ARBA" id="ARBA00023136"/>
    </source>
</evidence>
<dbReference type="GO" id="GO:0005886">
    <property type="term" value="C:plasma membrane"/>
    <property type="evidence" value="ECO:0007669"/>
    <property type="project" value="UniProtKB-SubCell"/>
</dbReference>
<dbReference type="AlphaFoldDB" id="A0A3N0AT96"/>
<accession>A0A3N0AT96</accession>
<evidence type="ECO:0000256" key="7">
    <source>
        <dbReference type="SAM" id="Phobius"/>
    </source>
</evidence>
<feature type="transmembrane region" description="Helical" evidence="7">
    <location>
        <begin position="267"/>
        <end position="291"/>
    </location>
</feature>
<dbReference type="Pfam" id="PF03916">
    <property type="entry name" value="NrfD"/>
    <property type="match status" value="1"/>
</dbReference>